<sequence length="231" mass="25127">MVAEQRRLDLHIEIQHTAPAQVLEAPPDRGLRPAGRRRQPGQWSAAVPRELGEQRIVLPRRWLPAPSAAAPLYSRLLTDATALGALPAASPWECWRPGRAEGHLIGGVINRLALVQATPVAVPLDRYDGAVLFWEELGGGASYVWTYLQVLRHAGILDRISGMVVGVPRDIAGLDASPTLADIVLDALGNRDIPVLGNVDIGHVGARRAGRVSARRGRRHLRAGSRIRSRR</sequence>
<accession>A0A919PS53</accession>
<name>A0A919PS53_9ACTN</name>
<evidence type="ECO:0000256" key="1">
    <source>
        <dbReference type="SAM" id="MobiDB-lite"/>
    </source>
</evidence>
<protein>
    <recommendedName>
        <fullName evidence="2">LD-carboxypeptidase C-terminal domain-containing protein</fullName>
    </recommendedName>
</protein>
<keyword evidence="4" id="KW-1185">Reference proteome</keyword>
<dbReference type="AlphaFoldDB" id="A0A919PS53"/>
<dbReference type="InterPro" id="IPR003507">
    <property type="entry name" value="S66_fam"/>
</dbReference>
<dbReference type="Proteomes" id="UP000660611">
    <property type="component" value="Unassembled WGS sequence"/>
</dbReference>
<dbReference type="EMBL" id="BONQ01000126">
    <property type="protein sequence ID" value="GIG49890.1"/>
    <property type="molecule type" value="Genomic_DNA"/>
</dbReference>
<organism evidence="3 4">
    <name type="scientific">Dactylosporangium siamense</name>
    <dbReference type="NCBI Taxonomy" id="685454"/>
    <lineage>
        <taxon>Bacteria</taxon>
        <taxon>Bacillati</taxon>
        <taxon>Actinomycetota</taxon>
        <taxon>Actinomycetes</taxon>
        <taxon>Micromonosporales</taxon>
        <taxon>Micromonosporaceae</taxon>
        <taxon>Dactylosporangium</taxon>
    </lineage>
</organism>
<dbReference type="Pfam" id="PF17676">
    <property type="entry name" value="Peptidase_S66C"/>
    <property type="match status" value="1"/>
</dbReference>
<proteinExistence type="predicted"/>
<evidence type="ECO:0000259" key="2">
    <source>
        <dbReference type="Pfam" id="PF17676"/>
    </source>
</evidence>
<gene>
    <name evidence="3" type="ORF">Dsi01nite_079310</name>
</gene>
<dbReference type="InterPro" id="IPR027461">
    <property type="entry name" value="Carboxypeptidase_A_C_sf"/>
</dbReference>
<reference evidence="3" key="1">
    <citation type="submission" date="2021-01" db="EMBL/GenBank/DDBJ databases">
        <title>Whole genome shotgun sequence of Dactylosporangium siamense NBRC 106093.</title>
        <authorList>
            <person name="Komaki H."/>
            <person name="Tamura T."/>
        </authorList>
    </citation>
    <scope>NUCLEOTIDE SEQUENCE</scope>
    <source>
        <strain evidence="3">NBRC 106093</strain>
    </source>
</reference>
<evidence type="ECO:0000313" key="4">
    <source>
        <dbReference type="Proteomes" id="UP000660611"/>
    </source>
</evidence>
<comment type="caution">
    <text evidence="3">The sequence shown here is derived from an EMBL/GenBank/DDBJ whole genome shotgun (WGS) entry which is preliminary data.</text>
</comment>
<dbReference type="PANTHER" id="PTHR30237">
    <property type="entry name" value="MURAMOYLTETRAPEPTIDE CARBOXYPEPTIDASE"/>
    <property type="match status" value="1"/>
</dbReference>
<feature type="domain" description="LD-carboxypeptidase C-terminal" evidence="2">
    <location>
        <begin position="101"/>
        <end position="206"/>
    </location>
</feature>
<dbReference type="InterPro" id="IPR040921">
    <property type="entry name" value="Peptidase_S66C"/>
</dbReference>
<feature type="region of interest" description="Disordered" evidence="1">
    <location>
        <begin position="25"/>
        <end position="45"/>
    </location>
</feature>
<dbReference type="Gene3D" id="3.50.30.60">
    <property type="entry name" value="LD-carboxypeptidase A C-terminal domain-like"/>
    <property type="match status" value="1"/>
</dbReference>
<dbReference type="SUPFAM" id="SSF141986">
    <property type="entry name" value="LD-carboxypeptidase A C-terminal domain-like"/>
    <property type="match status" value="1"/>
</dbReference>
<evidence type="ECO:0000313" key="3">
    <source>
        <dbReference type="EMBL" id="GIG49890.1"/>
    </source>
</evidence>